<feature type="domain" description="TIL" evidence="5">
    <location>
        <begin position="80"/>
        <end position="131"/>
    </location>
</feature>
<evidence type="ECO:0000313" key="6">
    <source>
        <dbReference type="Proteomes" id="UP000887575"/>
    </source>
</evidence>
<dbReference type="GO" id="GO:0004867">
    <property type="term" value="F:serine-type endopeptidase inhibitor activity"/>
    <property type="evidence" value="ECO:0007669"/>
    <property type="project" value="UniProtKB-KW"/>
</dbReference>
<reference evidence="7" key="1">
    <citation type="submission" date="2024-02" db="UniProtKB">
        <authorList>
            <consortium name="WormBaseParasite"/>
        </authorList>
    </citation>
    <scope>IDENTIFICATION</scope>
</reference>
<organism evidence="6 7">
    <name type="scientific">Mesorhabditis belari</name>
    <dbReference type="NCBI Taxonomy" id="2138241"/>
    <lineage>
        <taxon>Eukaryota</taxon>
        <taxon>Metazoa</taxon>
        <taxon>Ecdysozoa</taxon>
        <taxon>Nematoda</taxon>
        <taxon>Chromadorea</taxon>
        <taxon>Rhabditida</taxon>
        <taxon>Rhabditina</taxon>
        <taxon>Rhabditomorpha</taxon>
        <taxon>Rhabditoidea</taxon>
        <taxon>Rhabditidae</taxon>
        <taxon>Mesorhabditinae</taxon>
        <taxon>Mesorhabditis</taxon>
    </lineage>
</organism>
<evidence type="ECO:0000313" key="7">
    <source>
        <dbReference type="WBParaSite" id="MBELARI_LOCUS4740"/>
    </source>
</evidence>
<dbReference type="Proteomes" id="UP000887575">
    <property type="component" value="Unassembled WGS sequence"/>
</dbReference>
<dbReference type="InterPro" id="IPR051368">
    <property type="entry name" value="SerProtInhib-TIL_Domain"/>
</dbReference>
<feature type="chain" id="PRO_5041929809" evidence="4">
    <location>
        <begin position="18"/>
        <end position="183"/>
    </location>
</feature>
<feature type="signal peptide" evidence="4">
    <location>
        <begin position="1"/>
        <end position="17"/>
    </location>
</feature>
<dbReference type="CDD" id="cd19941">
    <property type="entry name" value="TIL"/>
    <property type="match status" value="1"/>
</dbReference>
<accession>A0AAF3FFS4</accession>
<dbReference type="SUPFAM" id="SSF57567">
    <property type="entry name" value="Serine protease inhibitors"/>
    <property type="match status" value="1"/>
</dbReference>
<evidence type="ECO:0000256" key="3">
    <source>
        <dbReference type="ARBA" id="ARBA00023157"/>
    </source>
</evidence>
<dbReference type="WBParaSite" id="MBELARI_LOCUS4740">
    <property type="protein sequence ID" value="MBELARI_LOCUS4740"/>
    <property type="gene ID" value="MBELARI_LOCUS4740"/>
</dbReference>
<protein>
    <submittedName>
        <fullName evidence="7">TIL domain-containing protein</fullName>
    </submittedName>
</protein>
<dbReference type="PANTHER" id="PTHR23259:SF72">
    <property type="entry name" value="TIL DOMAIN-CONTAINING PROTEIN"/>
    <property type="match status" value="1"/>
</dbReference>
<sequence length="183" mass="20961">MNAKIWILTLLFETSLALELCEYWTLQNKLHEHPECVEVILPANEPPVEEVEHPAEPLPPKRAYRPARRQEIKVLVTGSCSSKEVWACKDCESTCNNQAPLCDRTQCMKGCVCRMGLVRDNRGQCVSQRDCRLHRKPTHFNKASSLTSPELAPSFNQAVISKLRSWLPMVNDVWKELTNRSLF</sequence>
<evidence type="ECO:0000256" key="4">
    <source>
        <dbReference type="SAM" id="SignalP"/>
    </source>
</evidence>
<keyword evidence="2" id="KW-0722">Serine protease inhibitor</keyword>
<dbReference type="InterPro" id="IPR002919">
    <property type="entry name" value="TIL_dom"/>
</dbReference>
<proteinExistence type="predicted"/>
<dbReference type="Pfam" id="PF01826">
    <property type="entry name" value="TIL"/>
    <property type="match status" value="1"/>
</dbReference>
<dbReference type="InterPro" id="IPR036084">
    <property type="entry name" value="Ser_inhib-like_sf"/>
</dbReference>
<keyword evidence="6" id="KW-1185">Reference proteome</keyword>
<keyword evidence="3" id="KW-1015">Disulfide bond</keyword>
<dbReference type="AlphaFoldDB" id="A0AAF3FFS4"/>
<keyword evidence="4" id="KW-0732">Signal</keyword>
<evidence type="ECO:0000256" key="1">
    <source>
        <dbReference type="ARBA" id="ARBA00022690"/>
    </source>
</evidence>
<evidence type="ECO:0000259" key="5">
    <source>
        <dbReference type="Pfam" id="PF01826"/>
    </source>
</evidence>
<dbReference type="PANTHER" id="PTHR23259">
    <property type="entry name" value="RIDDLE"/>
    <property type="match status" value="1"/>
</dbReference>
<evidence type="ECO:0000256" key="2">
    <source>
        <dbReference type="ARBA" id="ARBA00022900"/>
    </source>
</evidence>
<keyword evidence="1" id="KW-0646">Protease inhibitor</keyword>
<dbReference type="Gene3D" id="2.10.25.10">
    <property type="entry name" value="Laminin"/>
    <property type="match status" value="1"/>
</dbReference>
<name>A0AAF3FFS4_9BILA</name>